<dbReference type="KEGG" id="abra:BN85310930"/>
<protein>
    <submittedName>
        <fullName evidence="1">Uncharacterized protein</fullName>
    </submittedName>
</protein>
<dbReference type="RefSeq" id="WP_030004974.1">
    <property type="nucleotide sequence ID" value="NC_022549.1"/>
</dbReference>
<accession>U4KT58</accession>
<dbReference type="HOGENOM" id="CLU_1243105_0_0_14"/>
<evidence type="ECO:0000313" key="2">
    <source>
        <dbReference type="Proteomes" id="UP000032737"/>
    </source>
</evidence>
<reference evidence="1 2" key="1">
    <citation type="journal article" date="2013" name="J. Mol. Microbiol. Biotechnol.">
        <title>Analysis of the Complete Genomes of Acholeplasma brassicae , A. palmae and A. laidlawii and Their Comparison to the Obligate Parasites from ' Candidatus Phytoplasma'.</title>
        <authorList>
            <person name="Kube M."/>
            <person name="Siewert C."/>
            <person name="Migdoll A.M."/>
            <person name="Duduk B."/>
            <person name="Holz S."/>
            <person name="Rabus R."/>
            <person name="Seemuller E."/>
            <person name="Mitrovic J."/>
            <person name="Muller I."/>
            <person name="Buttner C."/>
            <person name="Reinhardt R."/>
        </authorList>
    </citation>
    <scope>NUCLEOTIDE SEQUENCE [LARGE SCALE GENOMIC DNA]</scope>
    <source>
        <strain evidence="2">0502</strain>
    </source>
</reference>
<dbReference type="OrthoDB" id="10014088at2"/>
<dbReference type="EMBL" id="FO681348">
    <property type="protein sequence ID" value="CCV66114.1"/>
    <property type="molecule type" value="Genomic_DNA"/>
</dbReference>
<evidence type="ECO:0000313" key="1">
    <source>
        <dbReference type="EMBL" id="CCV66114.1"/>
    </source>
</evidence>
<organism evidence="1 2">
    <name type="scientific">Acholeplasma brassicae</name>
    <dbReference type="NCBI Taxonomy" id="61635"/>
    <lineage>
        <taxon>Bacteria</taxon>
        <taxon>Bacillati</taxon>
        <taxon>Mycoplasmatota</taxon>
        <taxon>Mollicutes</taxon>
        <taxon>Acholeplasmatales</taxon>
        <taxon>Acholeplasmataceae</taxon>
        <taxon>Acholeplasma</taxon>
    </lineage>
</organism>
<sequence length="222" mass="26707">MSKLCKAEKELCKIINSEVWIELKKNFWMLYFIQKIKKMTIYKVLHENTVYVFATKYQKGTEEIFILNDELKSKCIEKHRRYISWTGDYKTLFQESFRFLLVDYDFSFNYTEFKNAVDENNKFFYYGPVYCASFYNDYSCINFILLVQRGDWDVYITDKYSTVQSEIRGGRYFSDGFLALKSFSKYDIKDISSNRNYISLIGQCIYKEINIYNEVYGITLKN</sequence>
<gene>
    <name evidence="1" type="ORF">BN85310930</name>
</gene>
<keyword evidence="2" id="KW-1185">Reference proteome</keyword>
<dbReference type="Proteomes" id="UP000032737">
    <property type="component" value="Chromosome"/>
</dbReference>
<dbReference type="STRING" id="61635.BN85310930"/>
<dbReference type="AlphaFoldDB" id="U4KT58"/>
<proteinExistence type="predicted"/>
<name>U4KT58_9MOLU</name>